<dbReference type="PANTHER" id="PTHR43167:SF1">
    <property type="entry name" value="PUTATIVE (AFU_ORTHOLOGUE AFUA_6G01830)-RELATED"/>
    <property type="match status" value="1"/>
</dbReference>
<dbReference type="CDD" id="cd02440">
    <property type="entry name" value="AdoMet_MTases"/>
    <property type="match status" value="1"/>
</dbReference>
<keyword evidence="3" id="KW-0949">S-adenosyl-L-methionine</keyword>
<reference evidence="4 5" key="1">
    <citation type="submission" date="2015-07" db="EMBL/GenBank/DDBJ databases">
        <title>The draft genome sequence of Leadbetterella sp. JN14-9.</title>
        <authorList>
            <person name="Liu Y."/>
            <person name="Du J."/>
            <person name="Shao Z."/>
        </authorList>
    </citation>
    <scope>NUCLEOTIDE SEQUENCE [LARGE SCALE GENOMIC DNA]</scope>
    <source>
        <strain evidence="4 5">JN14-9</strain>
    </source>
</reference>
<evidence type="ECO:0000256" key="1">
    <source>
        <dbReference type="ARBA" id="ARBA00022603"/>
    </source>
</evidence>
<gene>
    <name evidence="4" type="ORF">AFM12_09220</name>
</gene>
<proteinExistence type="predicted"/>
<protein>
    <submittedName>
        <fullName evidence="4">Methyltransferase</fullName>
    </submittedName>
</protein>
<evidence type="ECO:0000256" key="3">
    <source>
        <dbReference type="ARBA" id="ARBA00022691"/>
    </source>
</evidence>
<dbReference type="GO" id="GO:0008171">
    <property type="term" value="F:O-methyltransferase activity"/>
    <property type="evidence" value="ECO:0007669"/>
    <property type="project" value="InterPro"/>
</dbReference>
<accession>A0A0P7C8B3</accession>
<dbReference type="InterPro" id="IPR002935">
    <property type="entry name" value="SAM_O-MeTrfase"/>
</dbReference>
<keyword evidence="5" id="KW-1185">Reference proteome</keyword>
<dbReference type="Pfam" id="PF01596">
    <property type="entry name" value="Methyltransf_3"/>
    <property type="match status" value="1"/>
</dbReference>
<dbReference type="PANTHER" id="PTHR43167">
    <property type="entry name" value="PUTATIVE (AFU_ORTHOLOGUE AFUA_6G01830)-RELATED"/>
    <property type="match status" value="1"/>
</dbReference>
<evidence type="ECO:0000256" key="2">
    <source>
        <dbReference type="ARBA" id="ARBA00022679"/>
    </source>
</evidence>
<dbReference type="AlphaFoldDB" id="A0A0P7C8B3"/>
<dbReference type="OrthoDB" id="484536at2"/>
<dbReference type="EMBL" id="LGTQ01000006">
    <property type="protein sequence ID" value="KPM48751.1"/>
    <property type="molecule type" value="Genomic_DNA"/>
</dbReference>
<comment type="caution">
    <text evidence="4">The sequence shown here is derived from an EMBL/GenBank/DDBJ whole genome shotgun (WGS) entry which is preliminary data.</text>
</comment>
<dbReference type="PATRIC" id="fig|1605367.3.peg.3228"/>
<dbReference type="Proteomes" id="UP000050454">
    <property type="component" value="Unassembled WGS sequence"/>
</dbReference>
<dbReference type="STRING" id="1605367.AFM12_09220"/>
<keyword evidence="1 4" id="KW-0489">Methyltransferase</keyword>
<keyword evidence="2 4" id="KW-0808">Transferase</keyword>
<evidence type="ECO:0000313" key="5">
    <source>
        <dbReference type="Proteomes" id="UP000050454"/>
    </source>
</evidence>
<name>A0A0P7C8B3_9BACT</name>
<dbReference type="InterPro" id="IPR029063">
    <property type="entry name" value="SAM-dependent_MTases_sf"/>
</dbReference>
<organism evidence="4 5">
    <name type="scientific">Jiulongibacter sediminis</name>
    <dbReference type="NCBI Taxonomy" id="1605367"/>
    <lineage>
        <taxon>Bacteria</taxon>
        <taxon>Pseudomonadati</taxon>
        <taxon>Bacteroidota</taxon>
        <taxon>Cytophagia</taxon>
        <taxon>Cytophagales</taxon>
        <taxon>Leadbetterellaceae</taxon>
        <taxon>Jiulongibacter</taxon>
    </lineage>
</organism>
<dbReference type="GO" id="GO:0032259">
    <property type="term" value="P:methylation"/>
    <property type="evidence" value="ECO:0007669"/>
    <property type="project" value="UniProtKB-KW"/>
</dbReference>
<evidence type="ECO:0000313" key="4">
    <source>
        <dbReference type="EMBL" id="KPM48751.1"/>
    </source>
</evidence>
<dbReference type="SUPFAM" id="SSF53335">
    <property type="entry name" value="S-adenosyl-L-methionine-dependent methyltransferases"/>
    <property type="match status" value="1"/>
</dbReference>
<dbReference type="Gene3D" id="3.40.50.150">
    <property type="entry name" value="Vaccinia Virus protein VP39"/>
    <property type="match status" value="1"/>
</dbReference>
<sequence length="192" mass="21692">MYSTETINRPAVYNRLLQKAEEINFSMPSDLHIGSLLKTLIASKPGGRFLELGTGIGLSLSWMIEGMDETSELITLDNDPKLTAIAEEFFGKDERVEIVCTNGSGWILDYNGKTFDLIFADAWPGKYSEFEEILKHLKKGGFYVIDDMTKQLNWPEGHEQKAAALEQFIENHPKLVVTKLDWSTGVMICVKR</sequence>